<keyword evidence="6" id="KW-1185">Reference proteome</keyword>
<feature type="domain" description="HpcH/HpaI aldolase/citrate lyase" evidence="4">
    <location>
        <begin position="34"/>
        <end position="232"/>
    </location>
</feature>
<gene>
    <name evidence="5" type="ORF">GCM10023165_20470</name>
</gene>
<sequence length="288" mass="30483">MTQSNQTARSTSPSDGKAINRIRTRLEAGEAAVGAFLQLGSTEIVEIAGEVGYDFVVIDCEHGAFGLETAVQLIRTAEAAGTMPIVRVAGGTLKELGQFLDAGAMGLLVPQIASAEQARAVVSASKYRTEKFPAGTRGACPSVRSTRYGSPAWAEHATRSNRDCAVWLLVESAEGMDNLPQILDVPGIDGIQFGEFDLAVSMGCDGDRSHPAVLAKLEGAIELVRSRGIDVICFLDGWDRAAAAASRERLAAKGCRILLGAVDARIVFNVFRDRCDAARHGAHSLKGI</sequence>
<reference evidence="6" key="1">
    <citation type="journal article" date="2019" name="Int. J. Syst. Evol. Microbiol.">
        <title>The Global Catalogue of Microorganisms (GCM) 10K type strain sequencing project: providing services to taxonomists for standard genome sequencing and annotation.</title>
        <authorList>
            <consortium name="The Broad Institute Genomics Platform"/>
            <consortium name="The Broad Institute Genome Sequencing Center for Infectious Disease"/>
            <person name="Wu L."/>
            <person name="Ma J."/>
        </authorList>
    </citation>
    <scope>NUCLEOTIDE SEQUENCE [LARGE SCALE GENOMIC DNA]</scope>
    <source>
        <strain evidence="6">JCM 17804</strain>
    </source>
</reference>
<dbReference type="Proteomes" id="UP001500975">
    <property type="component" value="Unassembled WGS sequence"/>
</dbReference>
<evidence type="ECO:0000259" key="4">
    <source>
        <dbReference type="Pfam" id="PF03328"/>
    </source>
</evidence>
<dbReference type="InterPro" id="IPR040442">
    <property type="entry name" value="Pyrv_kinase-like_dom_sf"/>
</dbReference>
<evidence type="ECO:0000313" key="5">
    <source>
        <dbReference type="EMBL" id="GAA4340486.1"/>
    </source>
</evidence>
<accession>A0ABP8HK35</accession>
<evidence type="ECO:0000256" key="3">
    <source>
        <dbReference type="ARBA" id="ARBA00023239"/>
    </source>
</evidence>
<dbReference type="PANTHER" id="PTHR30502">
    <property type="entry name" value="2-KETO-3-DEOXY-L-RHAMNONATE ALDOLASE"/>
    <property type="match status" value="1"/>
</dbReference>
<comment type="similarity">
    <text evidence="1">Belongs to the HpcH/HpaI aldolase family.</text>
</comment>
<evidence type="ECO:0000313" key="6">
    <source>
        <dbReference type="Proteomes" id="UP001500975"/>
    </source>
</evidence>
<dbReference type="PANTHER" id="PTHR30502:SF0">
    <property type="entry name" value="PHOSPHOENOLPYRUVATE CARBOXYLASE FAMILY PROTEIN"/>
    <property type="match status" value="1"/>
</dbReference>
<protein>
    <recommendedName>
        <fullName evidence="4">HpcH/HpaI aldolase/citrate lyase domain-containing protein</fullName>
    </recommendedName>
</protein>
<keyword evidence="3" id="KW-0456">Lyase</keyword>
<organism evidence="5 6">
    <name type="scientific">Variovorax defluvii</name>
    <dbReference type="NCBI Taxonomy" id="913761"/>
    <lineage>
        <taxon>Bacteria</taxon>
        <taxon>Pseudomonadati</taxon>
        <taxon>Pseudomonadota</taxon>
        <taxon>Betaproteobacteria</taxon>
        <taxon>Burkholderiales</taxon>
        <taxon>Comamonadaceae</taxon>
        <taxon>Variovorax</taxon>
    </lineage>
</organism>
<proteinExistence type="inferred from homology"/>
<dbReference type="RefSeq" id="WP_345537642.1">
    <property type="nucleotide sequence ID" value="NZ_BAABGJ010000017.1"/>
</dbReference>
<evidence type="ECO:0000256" key="1">
    <source>
        <dbReference type="ARBA" id="ARBA00005568"/>
    </source>
</evidence>
<evidence type="ECO:0000256" key="2">
    <source>
        <dbReference type="ARBA" id="ARBA00022723"/>
    </source>
</evidence>
<dbReference type="EMBL" id="BAABGJ010000017">
    <property type="protein sequence ID" value="GAA4340486.1"/>
    <property type="molecule type" value="Genomic_DNA"/>
</dbReference>
<dbReference type="InterPro" id="IPR015813">
    <property type="entry name" value="Pyrv/PenolPyrv_kinase-like_dom"/>
</dbReference>
<dbReference type="Pfam" id="PF03328">
    <property type="entry name" value="HpcH_HpaI"/>
    <property type="match status" value="1"/>
</dbReference>
<dbReference type="SUPFAM" id="SSF51621">
    <property type="entry name" value="Phosphoenolpyruvate/pyruvate domain"/>
    <property type="match status" value="1"/>
</dbReference>
<dbReference type="InterPro" id="IPR005000">
    <property type="entry name" value="Aldolase/citrate-lyase_domain"/>
</dbReference>
<dbReference type="Gene3D" id="3.20.20.60">
    <property type="entry name" value="Phosphoenolpyruvate-binding domains"/>
    <property type="match status" value="1"/>
</dbReference>
<name>A0ABP8HK35_9BURK</name>
<dbReference type="InterPro" id="IPR050251">
    <property type="entry name" value="HpcH-HpaI_aldolase"/>
</dbReference>
<keyword evidence="2" id="KW-0479">Metal-binding</keyword>
<comment type="caution">
    <text evidence="5">The sequence shown here is derived from an EMBL/GenBank/DDBJ whole genome shotgun (WGS) entry which is preliminary data.</text>
</comment>